<name>A0A9P4NZZ8_9PEZI</name>
<dbReference type="AlphaFoldDB" id="A0A9P4NZZ8"/>
<gene>
    <name evidence="2" type="ORF">EJ08DRAFT_565960</name>
</gene>
<evidence type="ECO:0000313" key="2">
    <source>
        <dbReference type="EMBL" id="KAF2434757.1"/>
    </source>
</evidence>
<comment type="caution">
    <text evidence="2">The sequence shown here is derived from an EMBL/GenBank/DDBJ whole genome shotgun (WGS) entry which is preliminary data.</text>
</comment>
<dbReference type="Proteomes" id="UP000800235">
    <property type="component" value="Unassembled WGS sequence"/>
</dbReference>
<dbReference type="InterPro" id="IPR004919">
    <property type="entry name" value="GmrSD_N"/>
</dbReference>
<sequence length="295" mass="34669">MVGLIDSLMENYYIPPVIFNMIRVQDHNGNTIFKRICVDGKQRLSSIKAFMEGRIGCHDSRHKTWFYTGSRRKTLPENVKDEFRRKEIVCYEIMDLSSTQEQDLFSRVQLGVQLTPAEKLRAQTGKWQGLAKEFERDFSSVLELCRTQRARGFQNILTCFAMILECQNSAKNEPSFKSGFQVLKRFESDSRSLKPATEKHLRRVFMIFQELIGRYATVFVDMSRKRTAKTTIAPMELIATSVLISQWADTRNHFLLSNDIRNMRKYVRSFTPDVFTNSTTWKHFWDYIENLESHR</sequence>
<feature type="domain" description="GmrSD restriction endonucleases N-terminal" evidence="1">
    <location>
        <begin position="4"/>
        <end position="123"/>
    </location>
</feature>
<reference evidence="2" key="1">
    <citation type="journal article" date="2020" name="Stud. Mycol.">
        <title>101 Dothideomycetes genomes: a test case for predicting lifestyles and emergence of pathogens.</title>
        <authorList>
            <person name="Haridas S."/>
            <person name="Albert R."/>
            <person name="Binder M."/>
            <person name="Bloem J."/>
            <person name="Labutti K."/>
            <person name="Salamov A."/>
            <person name="Andreopoulos B."/>
            <person name="Baker S."/>
            <person name="Barry K."/>
            <person name="Bills G."/>
            <person name="Bluhm B."/>
            <person name="Cannon C."/>
            <person name="Castanera R."/>
            <person name="Culley D."/>
            <person name="Daum C."/>
            <person name="Ezra D."/>
            <person name="Gonzalez J."/>
            <person name="Henrissat B."/>
            <person name="Kuo A."/>
            <person name="Liang C."/>
            <person name="Lipzen A."/>
            <person name="Lutzoni F."/>
            <person name="Magnuson J."/>
            <person name="Mondo S."/>
            <person name="Nolan M."/>
            <person name="Ohm R."/>
            <person name="Pangilinan J."/>
            <person name="Park H.-J."/>
            <person name="Ramirez L."/>
            <person name="Alfaro M."/>
            <person name="Sun H."/>
            <person name="Tritt A."/>
            <person name="Yoshinaga Y."/>
            <person name="Zwiers L.-H."/>
            <person name="Turgeon B."/>
            <person name="Goodwin S."/>
            <person name="Spatafora J."/>
            <person name="Crous P."/>
            <person name="Grigoriev I."/>
        </authorList>
    </citation>
    <scope>NUCLEOTIDE SEQUENCE</scope>
    <source>
        <strain evidence="2">CBS 130266</strain>
    </source>
</reference>
<evidence type="ECO:0000259" key="1">
    <source>
        <dbReference type="Pfam" id="PF03235"/>
    </source>
</evidence>
<organism evidence="2 3">
    <name type="scientific">Tothia fuscella</name>
    <dbReference type="NCBI Taxonomy" id="1048955"/>
    <lineage>
        <taxon>Eukaryota</taxon>
        <taxon>Fungi</taxon>
        <taxon>Dikarya</taxon>
        <taxon>Ascomycota</taxon>
        <taxon>Pezizomycotina</taxon>
        <taxon>Dothideomycetes</taxon>
        <taxon>Pleosporomycetidae</taxon>
        <taxon>Venturiales</taxon>
        <taxon>Cylindrosympodiaceae</taxon>
        <taxon>Tothia</taxon>
    </lineage>
</organism>
<proteinExistence type="predicted"/>
<dbReference type="Pfam" id="PF03235">
    <property type="entry name" value="GmrSD_N"/>
    <property type="match status" value="1"/>
</dbReference>
<dbReference type="PANTHER" id="PTHR39639:SF1">
    <property type="entry name" value="DUF262 DOMAIN-CONTAINING PROTEIN"/>
    <property type="match status" value="1"/>
</dbReference>
<dbReference type="OrthoDB" id="5419821at2759"/>
<accession>A0A9P4NZZ8</accession>
<dbReference type="EMBL" id="MU007015">
    <property type="protein sequence ID" value="KAF2434757.1"/>
    <property type="molecule type" value="Genomic_DNA"/>
</dbReference>
<feature type="non-terminal residue" evidence="2">
    <location>
        <position position="295"/>
    </location>
</feature>
<dbReference type="PANTHER" id="PTHR39639">
    <property type="entry name" value="CHROMOSOME 16, WHOLE GENOME SHOTGUN SEQUENCE"/>
    <property type="match status" value="1"/>
</dbReference>
<evidence type="ECO:0000313" key="3">
    <source>
        <dbReference type="Proteomes" id="UP000800235"/>
    </source>
</evidence>
<protein>
    <recommendedName>
        <fullName evidence="1">GmrSD restriction endonucleases N-terminal domain-containing protein</fullName>
    </recommendedName>
</protein>
<keyword evidence="3" id="KW-1185">Reference proteome</keyword>